<protein>
    <recommendedName>
        <fullName evidence="3">Transposase</fullName>
    </recommendedName>
</protein>
<accession>A0AB37LYH3</accession>
<organism evidence="1 2">
    <name type="scientific">Parabacteroides merdae</name>
    <dbReference type="NCBI Taxonomy" id="46503"/>
    <lineage>
        <taxon>Bacteria</taxon>
        <taxon>Pseudomonadati</taxon>
        <taxon>Bacteroidota</taxon>
        <taxon>Bacteroidia</taxon>
        <taxon>Bacteroidales</taxon>
        <taxon>Tannerellaceae</taxon>
        <taxon>Parabacteroides</taxon>
    </lineage>
</organism>
<reference evidence="1 2" key="1">
    <citation type="submission" date="2018-08" db="EMBL/GenBank/DDBJ databases">
        <title>A genome reference for cultivated species of the human gut microbiota.</title>
        <authorList>
            <person name="Zou Y."/>
            <person name="Xue W."/>
            <person name="Luo G."/>
        </authorList>
    </citation>
    <scope>NUCLEOTIDE SEQUENCE [LARGE SCALE GENOMIC DNA]</scope>
    <source>
        <strain evidence="1 2">OM05-11AA</strain>
    </source>
</reference>
<name>A0AB37LYH3_9BACT</name>
<evidence type="ECO:0000313" key="1">
    <source>
        <dbReference type="EMBL" id="RGN54260.1"/>
    </source>
</evidence>
<evidence type="ECO:0008006" key="3">
    <source>
        <dbReference type="Google" id="ProtNLM"/>
    </source>
</evidence>
<dbReference type="EMBL" id="QSUP01000001">
    <property type="protein sequence ID" value="RGN54260.1"/>
    <property type="molecule type" value="Genomic_DNA"/>
</dbReference>
<sequence length="96" mass="11516">MGKHRMALQPYMPALQGSLGIRRPRNKYRNVAESYLSYCKKRKRRASRTRMLKRRMIKLLEKLLSQRDGIHSEYGALLRYTQDYQKCLSIIRKELV</sequence>
<evidence type="ECO:0000313" key="2">
    <source>
        <dbReference type="Proteomes" id="UP000261088"/>
    </source>
</evidence>
<dbReference type="AlphaFoldDB" id="A0AB37LYH3"/>
<gene>
    <name evidence="1" type="ORF">DXB61_00870</name>
</gene>
<dbReference type="Proteomes" id="UP000261088">
    <property type="component" value="Unassembled WGS sequence"/>
</dbReference>
<comment type="caution">
    <text evidence="1">The sequence shown here is derived from an EMBL/GenBank/DDBJ whole genome shotgun (WGS) entry which is preliminary data.</text>
</comment>
<proteinExistence type="predicted"/>